<comment type="caution">
    <text evidence="3">The sequence shown here is derived from an EMBL/GenBank/DDBJ whole genome shotgun (WGS) entry which is preliminary data.</text>
</comment>
<dbReference type="RefSeq" id="WP_121193367.1">
    <property type="nucleotide sequence ID" value="NZ_RBWV01000011.1"/>
</dbReference>
<sequence>MANSDSTRDVVQVIKAQHREIDALLDQASEEDSDTLPLLQKVAALLIPHSKAEEGFVYPAIEARDPQEGDEVKDGAAEHHHIEAMLQELLTEDPDGPGYDGKLAAMVGELRHHVEEEESELLPALEEGSSAEDLRAMGERFAAETGWSGPSGEGASGDGGSTDGATKEELYEKAKELDVAGRSSMSKQELARAVDEA</sequence>
<dbReference type="PANTHER" id="PTHR35585">
    <property type="entry name" value="HHE DOMAIN PROTEIN (AFU_ORTHOLOGUE AFUA_4G00730)"/>
    <property type="match status" value="1"/>
</dbReference>
<evidence type="ECO:0000259" key="2">
    <source>
        <dbReference type="Pfam" id="PF01814"/>
    </source>
</evidence>
<name>A0A420XQN1_9ACTN</name>
<feature type="domain" description="Hemerythrin-like" evidence="2">
    <location>
        <begin position="10"/>
        <end position="125"/>
    </location>
</feature>
<gene>
    <name evidence="3" type="ORF">CLV35_2095</name>
</gene>
<organism evidence="3 4">
    <name type="scientific">Motilibacter peucedani</name>
    <dbReference type="NCBI Taxonomy" id="598650"/>
    <lineage>
        <taxon>Bacteria</taxon>
        <taxon>Bacillati</taxon>
        <taxon>Actinomycetota</taxon>
        <taxon>Actinomycetes</taxon>
        <taxon>Motilibacterales</taxon>
        <taxon>Motilibacteraceae</taxon>
        <taxon>Motilibacter</taxon>
    </lineage>
</organism>
<dbReference type="AlphaFoldDB" id="A0A420XQN1"/>
<accession>A0A420XQN1</accession>
<dbReference type="EMBL" id="RBWV01000011">
    <property type="protein sequence ID" value="RKS75618.1"/>
    <property type="molecule type" value="Genomic_DNA"/>
</dbReference>
<keyword evidence="4" id="KW-1185">Reference proteome</keyword>
<dbReference type="Gene3D" id="1.20.120.520">
    <property type="entry name" value="nmb1532 protein domain like"/>
    <property type="match status" value="1"/>
</dbReference>
<feature type="compositionally biased region" description="Basic and acidic residues" evidence="1">
    <location>
        <begin position="165"/>
        <end position="179"/>
    </location>
</feature>
<dbReference type="PANTHER" id="PTHR35585:SF1">
    <property type="entry name" value="HHE DOMAIN PROTEIN (AFU_ORTHOLOGUE AFUA_4G00730)"/>
    <property type="match status" value="1"/>
</dbReference>
<dbReference type="OrthoDB" id="5183396at2"/>
<dbReference type="InterPro" id="IPR012312">
    <property type="entry name" value="Hemerythrin-like"/>
</dbReference>
<feature type="region of interest" description="Disordered" evidence="1">
    <location>
        <begin position="135"/>
        <end position="197"/>
    </location>
</feature>
<feature type="compositionally biased region" description="Gly residues" evidence="1">
    <location>
        <begin position="149"/>
        <end position="162"/>
    </location>
</feature>
<evidence type="ECO:0000313" key="3">
    <source>
        <dbReference type="EMBL" id="RKS75618.1"/>
    </source>
</evidence>
<protein>
    <submittedName>
        <fullName evidence="3">Rho termination factor-like protein</fullName>
    </submittedName>
</protein>
<evidence type="ECO:0000256" key="1">
    <source>
        <dbReference type="SAM" id="MobiDB-lite"/>
    </source>
</evidence>
<reference evidence="3 4" key="1">
    <citation type="submission" date="2018-10" db="EMBL/GenBank/DDBJ databases">
        <title>Genomic Encyclopedia of Archaeal and Bacterial Type Strains, Phase II (KMG-II): from individual species to whole genera.</title>
        <authorList>
            <person name="Goeker M."/>
        </authorList>
    </citation>
    <scope>NUCLEOTIDE SEQUENCE [LARGE SCALE GENOMIC DNA]</scope>
    <source>
        <strain evidence="3 4">RP-AC37</strain>
    </source>
</reference>
<dbReference type="Pfam" id="PF01814">
    <property type="entry name" value="Hemerythrin"/>
    <property type="match status" value="1"/>
</dbReference>
<dbReference type="Proteomes" id="UP000281955">
    <property type="component" value="Unassembled WGS sequence"/>
</dbReference>
<proteinExistence type="predicted"/>
<evidence type="ECO:0000313" key="4">
    <source>
        <dbReference type="Proteomes" id="UP000281955"/>
    </source>
</evidence>
<dbReference type="InParanoid" id="A0A420XQN1"/>